<gene>
    <name evidence="1" type="ORF">RUM43_002888</name>
</gene>
<evidence type="ECO:0000313" key="2">
    <source>
        <dbReference type="Proteomes" id="UP001372834"/>
    </source>
</evidence>
<organism evidence="1 2">
    <name type="scientific">Polyplax serrata</name>
    <name type="common">Common mouse louse</name>
    <dbReference type="NCBI Taxonomy" id="468196"/>
    <lineage>
        <taxon>Eukaryota</taxon>
        <taxon>Metazoa</taxon>
        <taxon>Ecdysozoa</taxon>
        <taxon>Arthropoda</taxon>
        <taxon>Hexapoda</taxon>
        <taxon>Insecta</taxon>
        <taxon>Pterygota</taxon>
        <taxon>Neoptera</taxon>
        <taxon>Paraneoptera</taxon>
        <taxon>Psocodea</taxon>
        <taxon>Troctomorpha</taxon>
        <taxon>Phthiraptera</taxon>
        <taxon>Anoplura</taxon>
        <taxon>Polyplacidae</taxon>
        <taxon>Polyplax</taxon>
    </lineage>
</organism>
<dbReference type="Proteomes" id="UP001372834">
    <property type="component" value="Unassembled WGS sequence"/>
</dbReference>
<accession>A0AAN8P066</accession>
<name>A0AAN8P066_POLSC</name>
<dbReference type="EMBL" id="JAWJWE010000036">
    <property type="protein sequence ID" value="KAK6629071.1"/>
    <property type="molecule type" value="Genomic_DNA"/>
</dbReference>
<sequence>MAVGNMLNVVSGVNLGTRPIHRFAGLDVFPISENKEFKKWDCPVGEMGATLPCQCREINHSSEGEEESSRVQLSRESWKKNRWRNRRADCSIALMLFDCVTCSVFNRNENLPPINSPYFFSHPKNKEHFPNPYIGRMPTPTGKTPAHAH</sequence>
<comment type="caution">
    <text evidence="1">The sequence shown here is derived from an EMBL/GenBank/DDBJ whole genome shotgun (WGS) entry which is preliminary data.</text>
</comment>
<proteinExistence type="predicted"/>
<dbReference type="AlphaFoldDB" id="A0AAN8P066"/>
<reference evidence="1 2" key="1">
    <citation type="submission" date="2023-10" db="EMBL/GenBank/DDBJ databases">
        <title>Genomes of two closely related lineages of the louse Polyplax serrata with different host specificities.</title>
        <authorList>
            <person name="Martinu J."/>
            <person name="Tarabai H."/>
            <person name="Stefka J."/>
            <person name="Hypsa V."/>
        </authorList>
    </citation>
    <scope>NUCLEOTIDE SEQUENCE [LARGE SCALE GENOMIC DNA]</scope>
    <source>
        <strain evidence="1">HR10_N</strain>
    </source>
</reference>
<protein>
    <submittedName>
        <fullName evidence="1">Uncharacterized protein</fullName>
    </submittedName>
</protein>
<evidence type="ECO:0000313" key="1">
    <source>
        <dbReference type="EMBL" id="KAK6629071.1"/>
    </source>
</evidence>